<evidence type="ECO:0008006" key="5">
    <source>
        <dbReference type="Google" id="ProtNLM"/>
    </source>
</evidence>
<feature type="region of interest" description="Disordered" evidence="1">
    <location>
        <begin position="119"/>
        <end position="148"/>
    </location>
</feature>
<name>A0A835CPI7_APHGI</name>
<keyword evidence="2" id="KW-0732">Signal</keyword>
<dbReference type="AlphaFoldDB" id="A0A835CPI7"/>
<evidence type="ECO:0000256" key="1">
    <source>
        <dbReference type="SAM" id="MobiDB-lite"/>
    </source>
</evidence>
<accession>A0A835CPI7</accession>
<protein>
    <recommendedName>
        <fullName evidence="5">Gustatory receptor</fullName>
    </recommendedName>
</protein>
<keyword evidence="4" id="KW-1185">Reference proteome</keyword>
<dbReference type="EMBL" id="JACMRX010000006">
    <property type="protein sequence ID" value="KAF7988130.1"/>
    <property type="molecule type" value="Genomic_DNA"/>
</dbReference>
<evidence type="ECO:0000313" key="4">
    <source>
        <dbReference type="Proteomes" id="UP000639338"/>
    </source>
</evidence>
<evidence type="ECO:0000313" key="3">
    <source>
        <dbReference type="EMBL" id="KAF7988130.1"/>
    </source>
</evidence>
<feature type="signal peptide" evidence="2">
    <location>
        <begin position="1"/>
        <end position="23"/>
    </location>
</feature>
<evidence type="ECO:0000256" key="2">
    <source>
        <dbReference type="SAM" id="SignalP"/>
    </source>
</evidence>
<comment type="caution">
    <text evidence="3">The sequence shown here is derived from an EMBL/GenBank/DDBJ whole genome shotgun (WGS) entry which is preliminary data.</text>
</comment>
<sequence>MAISFKLLQIFFCIFILNTAIEAAPAITENTMAKVDLSNEGNLMNENLDGNQPLQEVPGDFKEEITESPERINERKIRSPEFDTIDRAGFDDLGYHYFKKIRTAVAEFDEIDRGAFDDFGLSSMPRRSSTATKSIKDVTPKKYKKKKN</sequence>
<reference evidence="3 4" key="1">
    <citation type="submission" date="2020-08" db="EMBL/GenBank/DDBJ databases">
        <title>Aphidius gifuensis genome sequencing and assembly.</title>
        <authorList>
            <person name="Du Z."/>
        </authorList>
    </citation>
    <scope>NUCLEOTIDE SEQUENCE [LARGE SCALE GENOMIC DNA]</scope>
    <source>
        <strain evidence="3">YNYX2018</strain>
        <tissue evidence="3">Adults</tissue>
    </source>
</reference>
<gene>
    <name evidence="3" type="ORF">HCN44_007624</name>
</gene>
<proteinExistence type="predicted"/>
<organism evidence="3 4">
    <name type="scientific">Aphidius gifuensis</name>
    <name type="common">Parasitoid wasp</name>
    <dbReference type="NCBI Taxonomy" id="684658"/>
    <lineage>
        <taxon>Eukaryota</taxon>
        <taxon>Metazoa</taxon>
        <taxon>Ecdysozoa</taxon>
        <taxon>Arthropoda</taxon>
        <taxon>Hexapoda</taxon>
        <taxon>Insecta</taxon>
        <taxon>Pterygota</taxon>
        <taxon>Neoptera</taxon>
        <taxon>Endopterygota</taxon>
        <taxon>Hymenoptera</taxon>
        <taxon>Apocrita</taxon>
        <taxon>Ichneumonoidea</taxon>
        <taxon>Braconidae</taxon>
        <taxon>Aphidiinae</taxon>
        <taxon>Aphidius</taxon>
    </lineage>
</organism>
<feature type="chain" id="PRO_5032782306" description="Gustatory receptor" evidence="2">
    <location>
        <begin position="24"/>
        <end position="148"/>
    </location>
</feature>
<dbReference type="Proteomes" id="UP000639338">
    <property type="component" value="Unassembled WGS sequence"/>
</dbReference>